<evidence type="ECO:0000313" key="2">
    <source>
        <dbReference type="EMBL" id="TNN24991.1"/>
    </source>
</evidence>
<feature type="region of interest" description="Disordered" evidence="1">
    <location>
        <begin position="199"/>
        <end position="222"/>
    </location>
</feature>
<evidence type="ECO:0000256" key="1">
    <source>
        <dbReference type="SAM" id="MobiDB-lite"/>
    </source>
</evidence>
<accession>A0A4Z2E897</accession>
<feature type="region of interest" description="Disordered" evidence="1">
    <location>
        <begin position="80"/>
        <end position="128"/>
    </location>
</feature>
<gene>
    <name evidence="2" type="ORF">EYF80_064883</name>
</gene>
<evidence type="ECO:0000313" key="3">
    <source>
        <dbReference type="Proteomes" id="UP000314294"/>
    </source>
</evidence>
<sequence>MCFYSSLQVRVPSTMMTLLPEQTTPASSLCPQSGSPRAAGQAHRFSSVPVQFSSSRWTGPRPGGKEPPCPVALRAEPQPSWAHTTWASRRSHRSSHTVPHLPSLHSSTRPAQRSGPPASRAACWPEPERTRTREHCAVPPHPLGTVLQATVSVRAVVEAAGVGRGAGSLHTVDAAAAQVPAHLFNQHIWRVCRQSHRGTAPVPTHPQSPAAFNREAVDVRVT</sequence>
<dbReference type="EMBL" id="SRLO01013750">
    <property type="protein sequence ID" value="TNN24991.1"/>
    <property type="molecule type" value="Genomic_DNA"/>
</dbReference>
<protein>
    <submittedName>
        <fullName evidence="2">Uncharacterized protein</fullName>
    </submittedName>
</protein>
<dbReference type="OrthoDB" id="10643533at2759"/>
<comment type="caution">
    <text evidence="2">The sequence shown here is derived from an EMBL/GenBank/DDBJ whole genome shotgun (WGS) entry which is preliminary data.</text>
</comment>
<name>A0A4Z2E897_9TELE</name>
<dbReference type="Proteomes" id="UP000314294">
    <property type="component" value="Unassembled WGS sequence"/>
</dbReference>
<dbReference type="AlphaFoldDB" id="A0A4Z2E897"/>
<proteinExistence type="predicted"/>
<organism evidence="2 3">
    <name type="scientific">Liparis tanakae</name>
    <name type="common">Tanaka's snailfish</name>
    <dbReference type="NCBI Taxonomy" id="230148"/>
    <lineage>
        <taxon>Eukaryota</taxon>
        <taxon>Metazoa</taxon>
        <taxon>Chordata</taxon>
        <taxon>Craniata</taxon>
        <taxon>Vertebrata</taxon>
        <taxon>Euteleostomi</taxon>
        <taxon>Actinopterygii</taxon>
        <taxon>Neopterygii</taxon>
        <taxon>Teleostei</taxon>
        <taxon>Neoteleostei</taxon>
        <taxon>Acanthomorphata</taxon>
        <taxon>Eupercaria</taxon>
        <taxon>Perciformes</taxon>
        <taxon>Cottioidei</taxon>
        <taxon>Cottales</taxon>
        <taxon>Liparidae</taxon>
        <taxon>Liparis</taxon>
    </lineage>
</organism>
<reference evidence="2 3" key="1">
    <citation type="submission" date="2019-03" db="EMBL/GenBank/DDBJ databases">
        <title>First draft genome of Liparis tanakae, snailfish: a comprehensive survey of snailfish specific genes.</title>
        <authorList>
            <person name="Kim W."/>
            <person name="Song I."/>
            <person name="Jeong J.-H."/>
            <person name="Kim D."/>
            <person name="Kim S."/>
            <person name="Ryu S."/>
            <person name="Song J.Y."/>
            <person name="Lee S.K."/>
        </authorList>
    </citation>
    <scope>NUCLEOTIDE SEQUENCE [LARGE SCALE GENOMIC DNA]</scope>
    <source>
        <tissue evidence="2">Muscle</tissue>
    </source>
</reference>
<keyword evidence="3" id="KW-1185">Reference proteome</keyword>